<dbReference type="InterPro" id="IPR008271">
    <property type="entry name" value="Ser/Thr_kinase_AS"/>
</dbReference>
<comment type="similarity">
    <text evidence="1">Belongs to the protein kinase superfamily. TKL Ser/Thr protein kinase family. ROCO subfamily.</text>
</comment>
<dbReference type="InterPro" id="IPR000719">
    <property type="entry name" value="Prot_kinase_dom"/>
</dbReference>
<feature type="binding site" evidence="7">
    <location>
        <position position="52"/>
    </location>
    <ligand>
        <name>ATP</name>
        <dbReference type="ChEBI" id="CHEBI:30616"/>
    </ligand>
</feature>
<dbReference type="AlphaFoldDB" id="A0AAV6HLH0"/>
<keyword evidence="10" id="KW-1185">Reference proteome</keyword>
<dbReference type="PANTHER" id="PTHR27003:SF88">
    <property type="entry name" value="RECEPTOR-LIKE PROTEIN KINASE THESEUS 1"/>
    <property type="match status" value="1"/>
</dbReference>
<dbReference type="Pfam" id="PF07714">
    <property type="entry name" value="PK_Tyr_Ser-Thr"/>
    <property type="match status" value="1"/>
</dbReference>
<keyword evidence="5" id="KW-0418">Kinase</keyword>
<dbReference type="SUPFAM" id="SSF56112">
    <property type="entry name" value="Protein kinase-like (PK-like)"/>
    <property type="match status" value="1"/>
</dbReference>
<evidence type="ECO:0000256" key="5">
    <source>
        <dbReference type="ARBA" id="ARBA00022777"/>
    </source>
</evidence>
<evidence type="ECO:0000256" key="2">
    <source>
        <dbReference type="ARBA" id="ARBA00022527"/>
    </source>
</evidence>
<evidence type="ECO:0000313" key="10">
    <source>
        <dbReference type="Proteomes" id="UP000823749"/>
    </source>
</evidence>
<dbReference type="SMART" id="SM00220">
    <property type="entry name" value="S_TKc"/>
    <property type="match status" value="1"/>
</dbReference>
<protein>
    <recommendedName>
        <fullName evidence="8">Protein kinase domain-containing protein</fullName>
    </recommendedName>
</protein>
<dbReference type="GO" id="GO:0005524">
    <property type="term" value="F:ATP binding"/>
    <property type="evidence" value="ECO:0007669"/>
    <property type="project" value="UniProtKB-UniRule"/>
</dbReference>
<keyword evidence="4 7" id="KW-0547">Nucleotide-binding</keyword>
<evidence type="ECO:0000256" key="4">
    <source>
        <dbReference type="ARBA" id="ARBA00022741"/>
    </source>
</evidence>
<name>A0AAV6HLH0_9ERIC</name>
<dbReference type="FunFam" id="3.30.200.20:FF:000039">
    <property type="entry name" value="receptor-like protein kinase FERONIA"/>
    <property type="match status" value="1"/>
</dbReference>
<dbReference type="InterPro" id="IPR017441">
    <property type="entry name" value="Protein_kinase_ATP_BS"/>
</dbReference>
<keyword evidence="6 7" id="KW-0067">ATP-binding</keyword>
<dbReference type="Proteomes" id="UP000823749">
    <property type="component" value="Unassembled WGS sequence"/>
</dbReference>
<gene>
    <name evidence="9" type="ORF">RHGRI_038721</name>
</gene>
<dbReference type="Gene3D" id="1.10.510.10">
    <property type="entry name" value="Transferase(Phosphotransferase) domain 1"/>
    <property type="match status" value="1"/>
</dbReference>
<reference evidence="9" key="1">
    <citation type="submission" date="2020-08" db="EMBL/GenBank/DDBJ databases">
        <title>Plant Genome Project.</title>
        <authorList>
            <person name="Zhang R.-G."/>
        </authorList>
    </citation>
    <scope>NUCLEOTIDE SEQUENCE</scope>
    <source>
        <strain evidence="9">WSP0</strain>
        <tissue evidence="9">Leaf</tissue>
    </source>
</reference>
<feature type="domain" description="Protein kinase" evidence="8">
    <location>
        <begin position="21"/>
        <end position="299"/>
    </location>
</feature>
<evidence type="ECO:0000259" key="8">
    <source>
        <dbReference type="PROSITE" id="PS50011"/>
    </source>
</evidence>
<dbReference type="InterPro" id="IPR027417">
    <property type="entry name" value="P-loop_NTPase"/>
</dbReference>
<dbReference type="PROSITE" id="PS00108">
    <property type="entry name" value="PROTEIN_KINASE_ST"/>
    <property type="match status" value="1"/>
</dbReference>
<dbReference type="GO" id="GO:0004674">
    <property type="term" value="F:protein serine/threonine kinase activity"/>
    <property type="evidence" value="ECO:0007669"/>
    <property type="project" value="UniProtKB-KW"/>
</dbReference>
<dbReference type="Gene3D" id="3.40.50.300">
    <property type="entry name" value="P-loop containing nucleotide triphosphate hydrolases"/>
    <property type="match status" value="1"/>
</dbReference>
<comment type="caution">
    <text evidence="9">The sequence shown here is derived from an EMBL/GenBank/DDBJ whole genome shotgun (WGS) entry which is preliminary data.</text>
</comment>
<keyword evidence="2" id="KW-0723">Serine/threonine-protein kinase</keyword>
<dbReference type="EMBL" id="JACTNZ010000036">
    <property type="protein sequence ID" value="KAG5512897.1"/>
    <property type="molecule type" value="Genomic_DNA"/>
</dbReference>
<dbReference type="PROSITE" id="PS00107">
    <property type="entry name" value="PROTEIN_KINASE_ATP"/>
    <property type="match status" value="1"/>
</dbReference>
<sequence>MEKNPFVQAGALSTDLATNDFDDALVIGTGGFGKVYKANIDDGATTTVVAIKRLSAKSKQGAEEFWTQLKLLSKLRHANLVSLIGYCNENQEMIIVYEYMAQGTLANHLYKTSTREESGGSRSHLTWEQRLNICLDAACGLDYLHNGTLQGIIHGDVKSTNILLDKHLVAKVSDLGLSKSTTHTATHNSTYLKRTIGYLDPMFCRPTKKSDVYSFGVVLLEVLCGRPAIDEERMLSHWAQMNIKEGTLDRIIDPYLNGDTTPDILEYFAELAYKCVHIQPKERPVGNVNGLGGYQANYFPSSWWEFSPLHCGGYSPIDWGFFPHLLCHLHLGRSQGTFAKAFDDFKAQWKETFMIHQENIVKKDEGFINEHLPDHVFECQVQAGSGIESTSTYDRSGITQSLSSASEMENLTKSALSLDDSTKPRSLPDFDATENKAVKVYTSWGRGCWHPMEELEQGTTLEELGMDPENEDIISDLLRFVSDKEEFYKKASKDWKRGYLLYDAPSTNRSSLIAAISNFLEFDIYHLDLSGLTSISEMTNVLVSIRNRFLIAIKDFDQWAGKLPDFKTEKRPCFCEVLTLKPQLRALPDQKRPCFCEVLTLKPQLRALPDQKRPSSVTSDLYDDDSVLI</sequence>
<dbReference type="Gene3D" id="3.30.200.20">
    <property type="entry name" value="Phosphorylase Kinase, domain 1"/>
    <property type="match status" value="1"/>
</dbReference>
<organism evidence="9 10">
    <name type="scientific">Rhododendron griersonianum</name>
    <dbReference type="NCBI Taxonomy" id="479676"/>
    <lineage>
        <taxon>Eukaryota</taxon>
        <taxon>Viridiplantae</taxon>
        <taxon>Streptophyta</taxon>
        <taxon>Embryophyta</taxon>
        <taxon>Tracheophyta</taxon>
        <taxon>Spermatophyta</taxon>
        <taxon>Magnoliopsida</taxon>
        <taxon>eudicotyledons</taxon>
        <taxon>Gunneridae</taxon>
        <taxon>Pentapetalae</taxon>
        <taxon>asterids</taxon>
        <taxon>Ericales</taxon>
        <taxon>Ericaceae</taxon>
        <taxon>Ericoideae</taxon>
        <taxon>Rhodoreae</taxon>
        <taxon>Rhododendron</taxon>
    </lineage>
</organism>
<dbReference type="GO" id="GO:0004714">
    <property type="term" value="F:transmembrane receptor protein tyrosine kinase activity"/>
    <property type="evidence" value="ECO:0007669"/>
    <property type="project" value="InterPro"/>
</dbReference>
<evidence type="ECO:0000256" key="6">
    <source>
        <dbReference type="ARBA" id="ARBA00022840"/>
    </source>
</evidence>
<dbReference type="GO" id="GO:0009506">
    <property type="term" value="C:plasmodesma"/>
    <property type="evidence" value="ECO:0007669"/>
    <property type="project" value="TreeGrafter"/>
</dbReference>
<dbReference type="InterPro" id="IPR001245">
    <property type="entry name" value="Ser-Thr/Tyr_kinase_cat_dom"/>
</dbReference>
<dbReference type="InterPro" id="IPR011009">
    <property type="entry name" value="Kinase-like_dom_sf"/>
</dbReference>
<dbReference type="GO" id="GO:0005886">
    <property type="term" value="C:plasma membrane"/>
    <property type="evidence" value="ECO:0007669"/>
    <property type="project" value="TreeGrafter"/>
</dbReference>
<evidence type="ECO:0000256" key="1">
    <source>
        <dbReference type="ARBA" id="ARBA00008171"/>
    </source>
</evidence>
<dbReference type="PANTHER" id="PTHR27003">
    <property type="entry name" value="OS07G0166700 PROTEIN"/>
    <property type="match status" value="1"/>
</dbReference>
<accession>A0AAV6HLH0</accession>
<evidence type="ECO:0000256" key="7">
    <source>
        <dbReference type="PROSITE-ProRule" id="PRU10141"/>
    </source>
</evidence>
<evidence type="ECO:0000256" key="3">
    <source>
        <dbReference type="ARBA" id="ARBA00022679"/>
    </source>
</evidence>
<proteinExistence type="inferred from homology"/>
<dbReference type="PROSITE" id="PS50011">
    <property type="entry name" value="PROTEIN_KINASE_DOM"/>
    <property type="match status" value="1"/>
</dbReference>
<evidence type="ECO:0000313" key="9">
    <source>
        <dbReference type="EMBL" id="KAG5512897.1"/>
    </source>
</evidence>
<dbReference type="InterPro" id="IPR045272">
    <property type="entry name" value="ANXUR1/2-like"/>
</dbReference>
<keyword evidence="3" id="KW-0808">Transferase</keyword>